<evidence type="ECO:0000313" key="3">
    <source>
        <dbReference type="EMBL" id="PRX58760.1"/>
    </source>
</evidence>
<feature type="signal peptide" evidence="1">
    <location>
        <begin position="1"/>
        <end position="24"/>
    </location>
</feature>
<name>A0A2T0MM12_9ACTN</name>
<gene>
    <name evidence="3" type="ORF">B0I32_122223</name>
</gene>
<dbReference type="EMBL" id="PVNG01000022">
    <property type="protein sequence ID" value="PRX58760.1"/>
    <property type="molecule type" value="Genomic_DNA"/>
</dbReference>
<sequence length="528" mass="58611">MRRRVSAAPASVLVSILVAVLLTACSPPTEVRQAPVGESPFVYVKNTDIITEWDPARSYSNEIIAFQNVYETLTLWNPVTKKSAPRLATGWRSTADGRSWTFTLRSGVTFHTGNPLDAEAVKASIERTMRARTGASYLWDAVSSIRVDGPLTVTFALKYPVPLDLVASAGYAAYIYDTKAAPDLGKWFAQGRDAGSGPYTVAKWNKGKEDELTLKAYDGYWGGWNERPHYNTVKYRVVPDPERAYRMLRRGEASFVDRLDPKLFAQAGAAPGVRTSDRPSFTTAMMLFNTAAGPMKDIRVRKAVQQAIDYRGIVKALKGSVMPASGVVPEGLLGHVPGRVPEQDLESATRLLQDAGYGPGGEPLRLRLTYGEGEADEELLAKRLRAALRPLNVTLKVEGMHWNAQWERGKKRGQDIFVMYWWPDYADGYSYFGQVFRAANPPVFNLTYLNDHRLDAMLDTVPELTVTDKPAAQRVYEQATKRVLDERAAAALPWVVKSRRAFLGGIQGYDDNPAYPDVVFVYDLKPSG</sequence>
<dbReference type="Gene3D" id="3.40.190.10">
    <property type="entry name" value="Periplasmic binding protein-like II"/>
    <property type="match status" value="1"/>
</dbReference>
<organism evidence="3 4">
    <name type="scientific">Nonomuraea fuscirosea</name>
    <dbReference type="NCBI Taxonomy" id="1291556"/>
    <lineage>
        <taxon>Bacteria</taxon>
        <taxon>Bacillati</taxon>
        <taxon>Actinomycetota</taxon>
        <taxon>Actinomycetes</taxon>
        <taxon>Streptosporangiales</taxon>
        <taxon>Streptosporangiaceae</taxon>
        <taxon>Nonomuraea</taxon>
    </lineage>
</organism>
<comment type="caution">
    <text evidence="3">The sequence shown here is derived from an EMBL/GenBank/DDBJ whole genome shotgun (WGS) entry which is preliminary data.</text>
</comment>
<reference evidence="3 4" key="1">
    <citation type="submission" date="2018-03" db="EMBL/GenBank/DDBJ databases">
        <title>Genomic Encyclopedia of Type Strains, Phase III (KMG-III): the genomes of soil and plant-associated and newly described type strains.</title>
        <authorList>
            <person name="Whitman W."/>
        </authorList>
    </citation>
    <scope>NUCLEOTIDE SEQUENCE [LARGE SCALE GENOMIC DNA]</scope>
    <source>
        <strain evidence="3 4">CGMCC 4.7104</strain>
    </source>
</reference>
<feature type="chain" id="PRO_5038375906" evidence="1">
    <location>
        <begin position="25"/>
        <end position="528"/>
    </location>
</feature>
<dbReference type="PROSITE" id="PS51257">
    <property type="entry name" value="PROKAR_LIPOPROTEIN"/>
    <property type="match status" value="1"/>
</dbReference>
<dbReference type="Gene3D" id="3.10.105.10">
    <property type="entry name" value="Dipeptide-binding Protein, Domain 3"/>
    <property type="match status" value="1"/>
</dbReference>
<dbReference type="AlphaFoldDB" id="A0A2T0MM12"/>
<dbReference type="RefSeq" id="WP_106249162.1">
    <property type="nucleotide sequence ID" value="NZ_JBFAIB010000010.1"/>
</dbReference>
<dbReference type="OrthoDB" id="9796817at2"/>
<dbReference type="GO" id="GO:0015833">
    <property type="term" value="P:peptide transport"/>
    <property type="evidence" value="ECO:0007669"/>
    <property type="project" value="TreeGrafter"/>
</dbReference>
<dbReference type="PANTHER" id="PTHR30290">
    <property type="entry name" value="PERIPLASMIC BINDING COMPONENT OF ABC TRANSPORTER"/>
    <property type="match status" value="1"/>
</dbReference>
<dbReference type="InterPro" id="IPR000914">
    <property type="entry name" value="SBP_5_dom"/>
</dbReference>
<evidence type="ECO:0000256" key="1">
    <source>
        <dbReference type="SAM" id="SignalP"/>
    </source>
</evidence>
<dbReference type="InterPro" id="IPR030678">
    <property type="entry name" value="Peptide/Ni-bd"/>
</dbReference>
<dbReference type="Proteomes" id="UP000238312">
    <property type="component" value="Unassembled WGS sequence"/>
</dbReference>
<proteinExistence type="predicted"/>
<dbReference type="SUPFAM" id="SSF53850">
    <property type="entry name" value="Periplasmic binding protein-like II"/>
    <property type="match status" value="1"/>
</dbReference>
<feature type="domain" description="Solute-binding protein family 5" evidence="2">
    <location>
        <begin position="84"/>
        <end position="439"/>
    </location>
</feature>
<dbReference type="GO" id="GO:1904680">
    <property type="term" value="F:peptide transmembrane transporter activity"/>
    <property type="evidence" value="ECO:0007669"/>
    <property type="project" value="TreeGrafter"/>
</dbReference>
<dbReference type="Pfam" id="PF00496">
    <property type="entry name" value="SBP_bac_5"/>
    <property type="match status" value="1"/>
</dbReference>
<dbReference type="GO" id="GO:0043190">
    <property type="term" value="C:ATP-binding cassette (ABC) transporter complex"/>
    <property type="evidence" value="ECO:0007669"/>
    <property type="project" value="InterPro"/>
</dbReference>
<accession>A0A2T0MM12</accession>
<dbReference type="CDD" id="cd08512">
    <property type="entry name" value="PBP2_NikA_DppA_OppA_like_7"/>
    <property type="match status" value="1"/>
</dbReference>
<dbReference type="GO" id="GO:0042597">
    <property type="term" value="C:periplasmic space"/>
    <property type="evidence" value="ECO:0007669"/>
    <property type="project" value="UniProtKB-ARBA"/>
</dbReference>
<evidence type="ECO:0000313" key="4">
    <source>
        <dbReference type="Proteomes" id="UP000238312"/>
    </source>
</evidence>
<keyword evidence="1" id="KW-0732">Signal</keyword>
<evidence type="ECO:0000259" key="2">
    <source>
        <dbReference type="Pfam" id="PF00496"/>
    </source>
</evidence>
<dbReference type="InterPro" id="IPR039424">
    <property type="entry name" value="SBP_5"/>
</dbReference>
<dbReference type="PIRSF" id="PIRSF002741">
    <property type="entry name" value="MppA"/>
    <property type="match status" value="1"/>
</dbReference>
<protein>
    <submittedName>
        <fullName evidence="3">Peptide/nickel transport system substrate-binding protein</fullName>
    </submittedName>
</protein>
<keyword evidence="4" id="KW-1185">Reference proteome</keyword>